<gene>
    <name evidence="2" type="ORF">SAMN02745168_0348</name>
</gene>
<dbReference type="AlphaFoldDB" id="A0A1W1YDH0"/>
<accession>A0A1W1YDH0</accession>
<proteinExistence type="predicted"/>
<reference evidence="2 3" key="1">
    <citation type="submission" date="2017-04" db="EMBL/GenBank/DDBJ databases">
        <authorList>
            <person name="Afonso C.L."/>
            <person name="Miller P.J."/>
            <person name="Scott M.A."/>
            <person name="Spackman E."/>
            <person name="Goraichik I."/>
            <person name="Dimitrov K.M."/>
            <person name="Suarez D.L."/>
            <person name="Swayne D.E."/>
        </authorList>
    </citation>
    <scope>NUCLEOTIDE SEQUENCE [LARGE SCALE GENOMIC DNA]</scope>
    <source>
        <strain evidence="2 3">DSM 12816</strain>
    </source>
</reference>
<name>A0A1W1YDH0_9FIRM</name>
<protein>
    <recommendedName>
        <fullName evidence="4">Lipoprotein</fullName>
    </recommendedName>
</protein>
<keyword evidence="1" id="KW-0732">Signal</keyword>
<evidence type="ECO:0008006" key="4">
    <source>
        <dbReference type="Google" id="ProtNLM"/>
    </source>
</evidence>
<evidence type="ECO:0000256" key="1">
    <source>
        <dbReference type="SAM" id="SignalP"/>
    </source>
</evidence>
<feature type="chain" id="PRO_5038598207" description="Lipoprotein" evidence="1">
    <location>
        <begin position="29"/>
        <end position="184"/>
    </location>
</feature>
<feature type="signal peptide" evidence="1">
    <location>
        <begin position="1"/>
        <end position="28"/>
    </location>
</feature>
<dbReference type="RefSeq" id="WP_084233001.1">
    <property type="nucleotide sequence ID" value="NZ_FWXW01000001.1"/>
</dbReference>
<evidence type="ECO:0000313" key="3">
    <source>
        <dbReference type="Proteomes" id="UP000192790"/>
    </source>
</evidence>
<organism evidence="2 3">
    <name type="scientific">Papillibacter cinnamivorans DSM 12816</name>
    <dbReference type="NCBI Taxonomy" id="1122930"/>
    <lineage>
        <taxon>Bacteria</taxon>
        <taxon>Bacillati</taxon>
        <taxon>Bacillota</taxon>
        <taxon>Clostridia</taxon>
        <taxon>Eubacteriales</taxon>
        <taxon>Oscillospiraceae</taxon>
        <taxon>Papillibacter</taxon>
    </lineage>
</organism>
<keyword evidence="3" id="KW-1185">Reference proteome</keyword>
<dbReference type="PROSITE" id="PS51257">
    <property type="entry name" value="PROKAR_LIPOPROTEIN"/>
    <property type="match status" value="1"/>
</dbReference>
<dbReference type="STRING" id="1122930.SAMN02745168_0348"/>
<evidence type="ECO:0000313" key="2">
    <source>
        <dbReference type="EMBL" id="SMC34174.1"/>
    </source>
</evidence>
<dbReference type="EMBL" id="FWXW01000001">
    <property type="protein sequence ID" value="SMC34174.1"/>
    <property type="molecule type" value="Genomic_DNA"/>
</dbReference>
<sequence>MRKKMTKPGLILLAVLMAIFTASCGGSAATAAPTGTEAAAETTPAPTETQDVQVNYNEDEQKVEFSSKDGSMHYEVGLEGGVTIPDGYPTELAPLYPEGLVTLAGYQDNVYTLAIETDDDLSSIYDFYKDNLTFDSDELSQKSDNMVLLSGKSEGMEISMMANINPDSDSEGNLITIVVVTAEE</sequence>
<dbReference type="Proteomes" id="UP000192790">
    <property type="component" value="Unassembled WGS sequence"/>
</dbReference>